<dbReference type="GO" id="GO:0006313">
    <property type="term" value="P:DNA transposition"/>
    <property type="evidence" value="ECO:0007669"/>
    <property type="project" value="InterPro"/>
</dbReference>
<name>A0A0R2T0Q4_9GAMM</name>
<evidence type="ECO:0000259" key="2">
    <source>
        <dbReference type="Pfam" id="PF04986"/>
    </source>
</evidence>
<protein>
    <submittedName>
        <fullName evidence="3">Transposase</fullName>
    </submittedName>
</protein>
<dbReference type="EMBL" id="LICD01000247">
    <property type="protein sequence ID" value="KRO78955.1"/>
    <property type="molecule type" value="Genomic_DNA"/>
</dbReference>
<accession>A0A0R2T0Q4</accession>
<feature type="domain" description="Transposase IS801/IS1294" evidence="2">
    <location>
        <begin position="69"/>
        <end position="292"/>
    </location>
</feature>
<organism evidence="3 4">
    <name type="scientific">OM182 bacterium BACL3 MAG-120619-bin3</name>
    <dbReference type="NCBI Taxonomy" id="1655593"/>
    <lineage>
        <taxon>Bacteria</taxon>
        <taxon>Pseudomonadati</taxon>
        <taxon>Pseudomonadota</taxon>
        <taxon>Gammaproteobacteria</taxon>
        <taxon>OMG group</taxon>
        <taxon>OM182 clade</taxon>
    </lineage>
</organism>
<evidence type="ECO:0000313" key="4">
    <source>
        <dbReference type="Proteomes" id="UP000051242"/>
    </source>
</evidence>
<dbReference type="GO" id="GO:0004803">
    <property type="term" value="F:transposase activity"/>
    <property type="evidence" value="ECO:0007669"/>
    <property type="project" value="InterPro"/>
</dbReference>
<sequence>MLLALSLTLHFGPVVCPFHNFLRCFPFQLRYLFASRPELMGRVLGIVHRALSAHLIQKAGFTRKTAQTGAVTLIQRFGSALNLNVHFHMLFLDGVYTTTPWGKSRFHRTNAPNQHELTELVHAISHRVAGFLEREGILERDEENSYLNLDDADEDPMQQVLGCSVSYRIAVGPQQGRKVFTLQTIPAWEDDDRFSQVAKASGFSLHAGVAAQAWERQKLERLCRYISRPAVSEKRLSLTSSGNIRYKLKTPYNDGTTHVIFEPLDFIAKLAALVPKPRVNLTRFHGVFAPNSKHRALVTPARRGRGSKPQAPDEAQDQTQAERRAAMTWAQRLKRVFNIDIETCSECGGAVKVIACIEDPVVIKKILTHLKEKAAPEPAGLLPSVRAPPPVSMQRTGRQVGLFD</sequence>
<evidence type="ECO:0000256" key="1">
    <source>
        <dbReference type="SAM" id="MobiDB-lite"/>
    </source>
</evidence>
<evidence type="ECO:0000313" key="3">
    <source>
        <dbReference type="EMBL" id="KRO78955.1"/>
    </source>
</evidence>
<reference evidence="3 4" key="1">
    <citation type="submission" date="2015-10" db="EMBL/GenBank/DDBJ databases">
        <title>Metagenome-Assembled Genomes uncover a global brackish microbiome.</title>
        <authorList>
            <person name="Hugerth L.W."/>
            <person name="Larsson J."/>
            <person name="Alneberg J."/>
            <person name="Lindh M.V."/>
            <person name="Legrand C."/>
            <person name="Pinhassi J."/>
            <person name="Andersson A.F."/>
        </authorList>
    </citation>
    <scope>NUCLEOTIDE SEQUENCE [LARGE SCALE GENOMIC DNA]</scope>
    <source>
        <strain evidence="3">BACL22 MAG-120619-bin3</strain>
    </source>
</reference>
<feature type="region of interest" description="Disordered" evidence="1">
    <location>
        <begin position="381"/>
        <end position="404"/>
    </location>
</feature>
<dbReference type="AlphaFoldDB" id="A0A0R2T0Q4"/>
<dbReference type="InterPro" id="IPR007069">
    <property type="entry name" value="Transposase_32"/>
</dbReference>
<dbReference type="Proteomes" id="UP000051242">
    <property type="component" value="Unassembled WGS sequence"/>
</dbReference>
<comment type="caution">
    <text evidence="3">The sequence shown here is derived from an EMBL/GenBank/DDBJ whole genome shotgun (WGS) entry which is preliminary data.</text>
</comment>
<feature type="region of interest" description="Disordered" evidence="1">
    <location>
        <begin position="295"/>
        <end position="323"/>
    </location>
</feature>
<gene>
    <name evidence="3" type="ORF">ABR85_10605</name>
</gene>
<dbReference type="GO" id="GO:0003677">
    <property type="term" value="F:DNA binding"/>
    <property type="evidence" value="ECO:0007669"/>
    <property type="project" value="InterPro"/>
</dbReference>
<dbReference type="Pfam" id="PF04986">
    <property type="entry name" value="Y2_Tnp"/>
    <property type="match status" value="1"/>
</dbReference>
<proteinExistence type="predicted"/>
<feature type="compositionally biased region" description="Basic residues" evidence="1">
    <location>
        <begin position="295"/>
        <end position="306"/>
    </location>
</feature>